<dbReference type="OrthoDB" id="5841748at2759"/>
<evidence type="ECO:0000259" key="26">
    <source>
        <dbReference type="Pfam" id="PF02225"/>
    </source>
</evidence>
<dbReference type="InterPro" id="IPR007484">
    <property type="entry name" value="Peptidase_M28"/>
</dbReference>
<comment type="subcellular location">
    <subcellularLocation>
        <location evidence="2">Apical cell membrane</location>
    </subcellularLocation>
    <subcellularLocation>
        <location evidence="3">Cell membrane</location>
        <topology evidence="3">Single-pass type II membrane protein</topology>
    </subcellularLocation>
</comment>
<keyword evidence="14" id="KW-0735">Signal-anchor</keyword>
<dbReference type="Pfam" id="PF04253">
    <property type="entry name" value="TFR_dimer"/>
    <property type="match status" value="1"/>
</dbReference>
<feature type="domain" description="PA" evidence="26">
    <location>
        <begin position="119"/>
        <end position="206"/>
    </location>
</feature>
<dbReference type="GO" id="GO:0016324">
    <property type="term" value="C:apical plasma membrane"/>
    <property type="evidence" value="ECO:0007669"/>
    <property type="project" value="UniProtKB-SubCell"/>
</dbReference>
<dbReference type="Pfam" id="PF02225">
    <property type="entry name" value="PA"/>
    <property type="match status" value="1"/>
</dbReference>
<keyword evidence="10" id="KW-0479">Metal-binding</keyword>
<keyword evidence="6" id="KW-0031">Aminopeptidase</keyword>
<keyword evidence="12" id="KW-0862">Zinc</keyword>
<dbReference type="CDD" id="cd02121">
    <property type="entry name" value="PA_GCPII_like"/>
    <property type="match status" value="1"/>
</dbReference>
<dbReference type="STRING" id="307972.A0A2G8L9H9"/>
<dbReference type="GO" id="GO:0016805">
    <property type="term" value="F:dipeptidase activity"/>
    <property type="evidence" value="ECO:0007669"/>
    <property type="project" value="UniProtKB-KW"/>
</dbReference>
<comment type="caution">
    <text evidence="29">The sequence shown here is derived from an EMBL/GenBank/DDBJ whole genome shotgun (WGS) entry which is preliminary data.</text>
</comment>
<dbReference type="Proteomes" id="UP000230750">
    <property type="component" value="Unassembled WGS sequence"/>
</dbReference>
<evidence type="ECO:0000256" key="20">
    <source>
        <dbReference type="ARBA" id="ARBA00023180"/>
    </source>
</evidence>
<evidence type="ECO:0000256" key="2">
    <source>
        <dbReference type="ARBA" id="ARBA00004221"/>
    </source>
</evidence>
<evidence type="ECO:0000256" key="25">
    <source>
        <dbReference type="ARBA" id="ARBA00081462"/>
    </source>
</evidence>
<dbReference type="FunFam" id="3.40.630.10:FF:000101">
    <property type="entry name" value="N-acetylated alpha-linked acidic dipeptidase like 1"/>
    <property type="match status" value="1"/>
</dbReference>
<evidence type="ECO:0000256" key="15">
    <source>
        <dbReference type="ARBA" id="ARBA00022989"/>
    </source>
</evidence>
<dbReference type="GO" id="GO:0006508">
    <property type="term" value="P:proteolysis"/>
    <property type="evidence" value="ECO:0007669"/>
    <property type="project" value="UniProtKB-KW"/>
</dbReference>
<evidence type="ECO:0000256" key="23">
    <source>
        <dbReference type="ARBA" id="ARBA00066561"/>
    </source>
</evidence>
<evidence type="ECO:0000313" key="30">
    <source>
        <dbReference type="Proteomes" id="UP000230750"/>
    </source>
</evidence>
<dbReference type="FunFam" id="3.50.30.30:FF:000002">
    <property type="entry name" value="N-acetylated-alpha-linked acidic dipeptidase 2"/>
    <property type="match status" value="1"/>
</dbReference>
<evidence type="ECO:0000256" key="7">
    <source>
        <dbReference type="ARBA" id="ARBA00022475"/>
    </source>
</evidence>
<dbReference type="AlphaFoldDB" id="A0A2G8L9H9"/>
<evidence type="ECO:0000256" key="1">
    <source>
        <dbReference type="ARBA" id="ARBA00001947"/>
    </source>
</evidence>
<dbReference type="InterPro" id="IPR046450">
    <property type="entry name" value="PA_dom_sf"/>
</dbReference>
<evidence type="ECO:0000256" key="5">
    <source>
        <dbReference type="ARBA" id="ARBA00011738"/>
    </source>
</evidence>
<evidence type="ECO:0000256" key="16">
    <source>
        <dbReference type="ARBA" id="ARBA00022997"/>
    </source>
</evidence>
<accession>A0A2G8L9H9</accession>
<evidence type="ECO:0000256" key="11">
    <source>
        <dbReference type="ARBA" id="ARBA00022801"/>
    </source>
</evidence>
<evidence type="ECO:0000256" key="10">
    <source>
        <dbReference type="ARBA" id="ARBA00022723"/>
    </source>
</evidence>
<evidence type="ECO:0000256" key="18">
    <source>
        <dbReference type="ARBA" id="ARBA00023136"/>
    </source>
</evidence>
<keyword evidence="11" id="KW-0378">Hydrolase</keyword>
<keyword evidence="18" id="KW-0472">Membrane</keyword>
<dbReference type="EMBL" id="MRZV01000160">
    <property type="protein sequence ID" value="PIK56911.1"/>
    <property type="molecule type" value="Genomic_DNA"/>
</dbReference>
<evidence type="ECO:0000256" key="9">
    <source>
        <dbReference type="ARBA" id="ARBA00022692"/>
    </source>
</evidence>
<comment type="similarity">
    <text evidence="4">Belongs to the peptidase M28 family. M28B subfamily.</text>
</comment>
<evidence type="ECO:0000256" key="19">
    <source>
        <dbReference type="ARBA" id="ARBA00023157"/>
    </source>
</evidence>
<dbReference type="InterPro" id="IPR007365">
    <property type="entry name" value="TFR-like_dimer_dom"/>
</dbReference>
<evidence type="ECO:0000259" key="28">
    <source>
        <dbReference type="Pfam" id="PF04389"/>
    </source>
</evidence>
<dbReference type="CDD" id="cd08022">
    <property type="entry name" value="M28_PSMA_like"/>
    <property type="match status" value="1"/>
</dbReference>
<dbReference type="InterPro" id="IPR003137">
    <property type="entry name" value="PA_domain"/>
</dbReference>
<keyword evidence="15" id="KW-1133">Transmembrane helix</keyword>
<evidence type="ECO:0000256" key="6">
    <source>
        <dbReference type="ARBA" id="ARBA00022438"/>
    </source>
</evidence>
<evidence type="ECO:0000256" key="3">
    <source>
        <dbReference type="ARBA" id="ARBA00004401"/>
    </source>
</evidence>
<dbReference type="InterPro" id="IPR039373">
    <property type="entry name" value="Peptidase_M28B"/>
</dbReference>
<keyword evidence="20" id="KW-0325">Glycoprotein</keyword>
<dbReference type="InterPro" id="IPR036757">
    <property type="entry name" value="TFR-like_dimer_dom_sf"/>
</dbReference>
<comment type="cofactor">
    <cofactor evidence="1">
        <name>Zn(2+)</name>
        <dbReference type="ChEBI" id="CHEBI:29105"/>
    </cofactor>
</comment>
<dbReference type="Gene3D" id="3.40.630.10">
    <property type="entry name" value="Zn peptidases"/>
    <property type="match status" value="1"/>
</dbReference>
<feature type="domain" description="Transferrin receptor-like dimerisation" evidence="27">
    <location>
        <begin position="597"/>
        <end position="716"/>
    </location>
</feature>
<evidence type="ECO:0000256" key="8">
    <source>
        <dbReference type="ARBA" id="ARBA00022670"/>
    </source>
</evidence>
<keyword evidence="17" id="KW-0482">Metalloprotease</keyword>
<keyword evidence="30" id="KW-1185">Reference proteome</keyword>
<dbReference type="PANTHER" id="PTHR10404">
    <property type="entry name" value="N-ACETYLATED-ALPHA-LINKED ACIDIC DIPEPTIDASE"/>
    <property type="match status" value="1"/>
</dbReference>
<evidence type="ECO:0000256" key="22">
    <source>
        <dbReference type="ARBA" id="ARBA00059290"/>
    </source>
</evidence>
<feature type="domain" description="Peptidase M28" evidence="28">
    <location>
        <begin position="299"/>
        <end position="526"/>
    </location>
</feature>
<keyword evidence="9" id="KW-0812">Transmembrane</keyword>
<evidence type="ECO:0000256" key="12">
    <source>
        <dbReference type="ARBA" id="ARBA00022833"/>
    </source>
</evidence>
<comment type="subunit">
    <text evidence="5">Homodimer.</text>
</comment>
<evidence type="ECO:0000313" key="29">
    <source>
        <dbReference type="EMBL" id="PIK56911.1"/>
    </source>
</evidence>
<dbReference type="PANTHER" id="PTHR10404:SF77">
    <property type="entry name" value="GLUTAMATE CARBOXYPEPTIDASE 2 HOMOLOG"/>
    <property type="match status" value="1"/>
</dbReference>
<dbReference type="FunFam" id="1.20.930.40:FF:000001">
    <property type="entry name" value="N-acetylated-alpha-linked acidic dipeptidase 2"/>
    <property type="match status" value="1"/>
</dbReference>
<dbReference type="SUPFAM" id="SSF53187">
    <property type="entry name" value="Zn-dependent exopeptidases"/>
    <property type="match status" value="2"/>
</dbReference>
<evidence type="ECO:0000256" key="13">
    <source>
        <dbReference type="ARBA" id="ARBA00022837"/>
    </source>
</evidence>
<dbReference type="SMR" id="A0A2G8L9H9"/>
<dbReference type="Pfam" id="PF04389">
    <property type="entry name" value="Peptidase_M28"/>
    <property type="match status" value="1"/>
</dbReference>
<dbReference type="GO" id="GO:0004181">
    <property type="term" value="F:metallocarboxypeptidase activity"/>
    <property type="evidence" value="ECO:0007669"/>
    <property type="project" value="UniProtKB-EC"/>
</dbReference>
<dbReference type="SUPFAM" id="SSF52025">
    <property type="entry name" value="PA domain"/>
    <property type="match status" value="1"/>
</dbReference>
<protein>
    <recommendedName>
        <fullName evidence="24">Aminopeptidase NAALADL1</fullName>
        <ecNumber evidence="23">3.4.17.21</ecNumber>
    </recommendedName>
    <alternativeName>
        <fullName evidence="25">N-acetylated-alpha-linked acidic dipeptidase-like protein</fullName>
    </alternativeName>
</protein>
<dbReference type="GO" id="GO:0046872">
    <property type="term" value="F:metal ion binding"/>
    <property type="evidence" value="ECO:0007669"/>
    <property type="project" value="UniProtKB-KW"/>
</dbReference>
<evidence type="ECO:0000256" key="24">
    <source>
        <dbReference type="ARBA" id="ARBA00068168"/>
    </source>
</evidence>
<keyword evidence="13" id="KW-0106">Calcium</keyword>
<evidence type="ECO:0000256" key="17">
    <source>
        <dbReference type="ARBA" id="ARBA00023049"/>
    </source>
</evidence>
<name>A0A2G8L9H9_STIJA</name>
<dbReference type="Gene3D" id="1.20.930.40">
    <property type="entry name" value="Transferrin receptor-like, dimerisation domain"/>
    <property type="match status" value="1"/>
</dbReference>
<gene>
    <name evidence="29" type="ORF">BSL78_06174</name>
</gene>
<dbReference type="GO" id="GO:0004177">
    <property type="term" value="F:aminopeptidase activity"/>
    <property type="evidence" value="ECO:0007669"/>
    <property type="project" value="UniProtKB-KW"/>
</dbReference>
<keyword evidence="7" id="KW-1003">Cell membrane</keyword>
<organism evidence="29 30">
    <name type="scientific">Stichopus japonicus</name>
    <name type="common">Sea cucumber</name>
    <dbReference type="NCBI Taxonomy" id="307972"/>
    <lineage>
        <taxon>Eukaryota</taxon>
        <taxon>Metazoa</taxon>
        <taxon>Echinodermata</taxon>
        <taxon>Eleutherozoa</taxon>
        <taxon>Echinozoa</taxon>
        <taxon>Holothuroidea</taxon>
        <taxon>Aspidochirotacea</taxon>
        <taxon>Aspidochirotida</taxon>
        <taxon>Stichopodidae</taxon>
        <taxon>Apostichopus</taxon>
    </lineage>
</organism>
<dbReference type="EC" id="3.4.17.21" evidence="23"/>
<proteinExistence type="inferred from homology"/>
<keyword evidence="8" id="KW-0645">Protease</keyword>
<sequence length="726" mass="80696">MDGAEVAKMLLDEINPENIRENLRQLTKKPHLAGTEADKEMADYVKSVWDTQGMETTRIVPYDVLLSYPDPEKPNLITILNSDGTDYFQSQPEESKLDEGDKHNDTVFPFNAYAPAGVVEGELVYVNYARAEDFKQLEDLGVNASGKIVIARYGKIFRGDKENQAWLRGAKGLILYSDPADYAIEGSSSVYPDSWYMPPSGIQRGTVFRPMGDPLTPGYPATETAFREKYEDSELPNIPVQPIGYGDAIHILREMAGDAAPDEWSGGLNVTYKLGPGLVNNRNIKLDVNNRLQRNTTFNIIGTITGSLEPDRYVMIGNHHDAWVFGAVDPSSGTAVLLELSRVMTKLVMEVNPAPLWMCPVKIFLASLVKSIISSALQANGALAVTIVFCSWGAEEYGLIGSTEWVEEFTRPLVERAVAYINIDIAVQGNFTFRGKATPNLYNALYDATKAVPDAPFEGHSSNVYDTWLRRMKDNNLNVPYISNVGSGSDYAVLLSRLGVPAVDLRYTYDPASGLAGYPLYHSMYETFYLVNDILDPSFEYHRVIARVCAELARNLADSLILPFKASDYAFKMRRSLDGPDGLKEAYEEKMATRGLSFDAIDIALNYFTAAGQALEAKILHKRYGDSPFAVRKVNDQLMLMERAFIDPQGLPNRPLVRHIVFAPSSKDGYFGDTFPGIMDLMYDIENGMDNDSKWAELEKHMSVIAFTIQSAANTLVEVGELHARP</sequence>
<dbReference type="Gene3D" id="3.50.30.30">
    <property type="match status" value="1"/>
</dbReference>
<comment type="catalytic activity">
    <reaction evidence="21">
        <text>Release of an unsubstituted, C-terminal glutamyl residue, typically from Ac-Asp-Glu or folylpoly-gamma-glutamates.</text>
        <dbReference type="EC" id="3.4.17.21"/>
    </reaction>
</comment>
<keyword evidence="19" id="KW-1015">Disulfide bond</keyword>
<evidence type="ECO:0000256" key="4">
    <source>
        <dbReference type="ARBA" id="ARBA00005634"/>
    </source>
</evidence>
<dbReference type="SUPFAM" id="SSF47672">
    <property type="entry name" value="Transferrin receptor-like dimerisation domain"/>
    <property type="match status" value="1"/>
</dbReference>
<evidence type="ECO:0000259" key="27">
    <source>
        <dbReference type="Pfam" id="PF04253"/>
    </source>
</evidence>
<reference evidence="29 30" key="1">
    <citation type="journal article" date="2017" name="PLoS Biol.">
        <title>The sea cucumber genome provides insights into morphological evolution and visceral regeneration.</title>
        <authorList>
            <person name="Zhang X."/>
            <person name="Sun L."/>
            <person name="Yuan J."/>
            <person name="Sun Y."/>
            <person name="Gao Y."/>
            <person name="Zhang L."/>
            <person name="Li S."/>
            <person name="Dai H."/>
            <person name="Hamel J.F."/>
            <person name="Liu C."/>
            <person name="Yu Y."/>
            <person name="Liu S."/>
            <person name="Lin W."/>
            <person name="Guo K."/>
            <person name="Jin S."/>
            <person name="Xu P."/>
            <person name="Storey K.B."/>
            <person name="Huan P."/>
            <person name="Zhang T."/>
            <person name="Zhou Y."/>
            <person name="Zhang J."/>
            <person name="Lin C."/>
            <person name="Li X."/>
            <person name="Xing L."/>
            <person name="Huo D."/>
            <person name="Sun M."/>
            <person name="Wang L."/>
            <person name="Mercier A."/>
            <person name="Li F."/>
            <person name="Yang H."/>
            <person name="Xiang J."/>
        </authorList>
    </citation>
    <scope>NUCLEOTIDE SEQUENCE [LARGE SCALE GENOMIC DNA]</scope>
    <source>
        <strain evidence="29">Shaxun</strain>
        <tissue evidence="29">Muscle</tissue>
    </source>
</reference>
<keyword evidence="16" id="KW-0224">Dipeptidase</keyword>
<comment type="function">
    <text evidence="22">Aminopeptidase with broad substrate specificity. Has lower activity with substrates that have Asp or Glu in the P2' position, or Pro in the P3' position. Lacks activity with substrates that have both Pro in the P3' position and Asp or Glu in the P2' position. Lacks carboxypeptidase activity. Lacks dipeptidyl-peptidase IV type activity.</text>
</comment>
<evidence type="ECO:0000256" key="21">
    <source>
        <dbReference type="ARBA" id="ARBA00052003"/>
    </source>
</evidence>
<evidence type="ECO:0000256" key="14">
    <source>
        <dbReference type="ARBA" id="ARBA00022968"/>
    </source>
</evidence>